<dbReference type="OrthoDB" id="7764975at2759"/>
<feature type="region of interest" description="Disordered" evidence="1">
    <location>
        <begin position="111"/>
        <end position="175"/>
    </location>
</feature>
<evidence type="ECO:0000313" key="3">
    <source>
        <dbReference type="Proteomes" id="UP000077315"/>
    </source>
</evidence>
<organism evidence="2 3">
    <name type="scientific">Phycomyces blakesleeanus (strain ATCC 8743b / DSM 1359 / FGSC 10004 / NBRC 33097 / NRRL 1555)</name>
    <dbReference type="NCBI Taxonomy" id="763407"/>
    <lineage>
        <taxon>Eukaryota</taxon>
        <taxon>Fungi</taxon>
        <taxon>Fungi incertae sedis</taxon>
        <taxon>Mucoromycota</taxon>
        <taxon>Mucoromycotina</taxon>
        <taxon>Mucoromycetes</taxon>
        <taxon>Mucorales</taxon>
        <taxon>Phycomycetaceae</taxon>
        <taxon>Phycomyces</taxon>
    </lineage>
</organism>
<feature type="compositionally biased region" description="Basic and acidic residues" evidence="1">
    <location>
        <begin position="277"/>
        <end position="287"/>
    </location>
</feature>
<dbReference type="Proteomes" id="UP000077315">
    <property type="component" value="Unassembled WGS sequence"/>
</dbReference>
<evidence type="ECO:0008006" key="4">
    <source>
        <dbReference type="Google" id="ProtNLM"/>
    </source>
</evidence>
<dbReference type="EMBL" id="KV440974">
    <property type="protein sequence ID" value="OAD77690.1"/>
    <property type="molecule type" value="Genomic_DNA"/>
</dbReference>
<feature type="compositionally biased region" description="Polar residues" evidence="1">
    <location>
        <begin position="156"/>
        <end position="169"/>
    </location>
</feature>
<feature type="compositionally biased region" description="Acidic residues" evidence="1">
    <location>
        <begin position="143"/>
        <end position="154"/>
    </location>
</feature>
<dbReference type="GeneID" id="29001608"/>
<feature type="region of interest" description="Disordered" evidence="1">
    <location>
        <begin position="265"/>
        <end position="287"/>
    </location>
</feature>
<keyword evidence="3" id="KW-1185">Reference proteome</keyword>
<dbReference type="RefSeq" id="XP_018295730.1">
    <property type="nucleotide sequence ID" value="XM_018440702.1"/>
</dbReference>
<name>A0A163EAR4_PHYB8</name>
<dbReference type="AlphaFoldDB" id="A0A163EAR4"/>
<accession>A0A163EAR4</accession>
<protein>
    <recommendedName>
        <fullName evidence="4">No apical meristem-associated C-terminal domain-containing protein</fullName>
    </recommendedName>
</protein>
<reference evidence="3" key="1">
    <citation type="submission" date="2015-06" db="EMBL/GenBank/DDBJ databases">
        <title>Expansion of signal transduction pathways in fungi by whole-genome duplication.</title>
        <authorList>
            <consortium name="DOE Joint Genome Institute"/>
            <person name="Corrochano L.M."/>
            <person name="Kuo A."/>
            <person name="Marcet-Houben M."/>
            <person name="Polaino S."/>
            <person name="Salamov A."/>
            <person name="Villalobos J.M."/>
            <person name="Alvarez M.I."/>
            <person name="Avalos J."/>
            <person name="Benito E.P."/>
            <person name="Benoit I."/>
            <person name="Burger G."/>
            <person name="Camino L.P."/>
            <person name="Canovas D."/>
            <person name="Cerda-Olmedo E."/>
            <person name="Cheng J.-F."/>
            <person name="Dominguez A."/>
            <person name="Elias M."/>
            <person name="Eslava A.P."/>
            <person name="Glaser F."/>
            <person name="Grimwood J."/>
            <person name="Gutierrez G."/>
            <person name="Heitman J."/>
            <person name="Henrissat B."/>
            <person name="Iturriaga E.A."/>
            <person name="Lang B.F."/>
            <person name="Lavin J.L."/>
            <person name="Lee S."/>
            <person name="Li W."/>
            <person name="Lindquist E."/>
            <person name="Lopez-Garcia S."/>
            <person name="Luque E.M."/>
            <person name="Marcos A.T."/>
            <person name="Martin J."/>
            <person name="McCluskey K."/>
            <person name="Medina H.R."/>
            <person name="Miralles-Duran A."/>
            <person name="Miyazaki A."/>
            <person name="Munoz-Torres E."/>
            <person name="Oguiza J.A."/>
            <person name="Ohm R."/>
            <person name="Olmedo M."/>
            <person name="Orejas M."/>
            <person name="Ortiz-Castellanos L."/>
            <person name="Pisabarro A.G."/>
            <person name="Rodriguez-Romero J."/>
            <person name="Ruiz-Herrera J."/>
            <person name="Ruiz-Vazquez R."/>
            <person name="Sanz C."/>
            <person name="Schackwitz W."/>
            <person name="Schmutz J."/>
            <person name="Shahriari M."/>
            <person name="Shelest E."/>
            <person name="Silva-Franco F."/>
            <person name="Soanes D."/>
            <person name="Syed K."/>
            <person name="Tagua V.G."/>
            <person name="Talbot N.J."/>
            <person name="Thon M."/>
            <person name="De vries R.P."/>
            <person name="Wiebenga A."/>
            <person name="Yadav J.S."/>
            <person name="Braun E.L."/>
            <person name="Baker S."/>
            <person name="Garre V."/>
            <person name="Horwitz B."/>
            <person name="Torres-Martinez S."/>
            <person name="Idnurm A."/>
            <person name="Herrera-Estrella A."/>
            <person name="Gabaldon T."/>
            <person name="Grigoriev I.V."/>
        </authorList>
    </citation>
    <scope>NUCLEOTIDE SEQUENCE [LARGE SCALE GENOMIC DNA]</scope>
    <source>
        <strain evidence="3">NRRL 1555(-)</strain>
    </source>
</reference>
<evidence type="ECO:0000256" key="1">
    <source>
        <dbReference type="SAM" id="MobiDB-lite"/>
    </source>
</evidence>
<proteinExistence type="predicted"/>
<dbReference type="VEuPathDB" id="FungiDB:PHYBLDRAFT_60818"/>
<dbReference type="InParanoid" id="A0A163EAR4"/>
<sequence>MNPTFLTKSSVHVTLVIHIVNIYVEEHSSSETDFTVLDDEQLCRSYIHVAYDSENPCEQDSDELWQRIAKHYLESSAENAKKRTISALSYRWDCIGESVTKYHEILTRLREEEAGGSEDESNDSTARNEMPKPKVARFGQSVDDFDDEEVEEEAFSTRSVKTGLENSQESAKRKSGDDIEKFFLTQKELMRRGDERTEYLKESILLARKKLKIEQEHTLAIEKQTAVLRKSQDIQILFMNPLSIENLEDREILLEEQREIRKRGVGKEPTSIFNKGDSNDAKALDSN</sequence>
<evidence type="ECO:0000313" key="2">
    <source>
        <dbReference type="EMBL" id="OAD77690.1"/>
    </source>
</evidence>
<gene>
    <name evidence="2" type="ORF">PHYBLDRAFT_60818</name>
</gene>